<dbReference type="AlphaFoldDB" id="A0A3A4NF35"/>
<dbReference type="InterPro" id="IPR000073">
    <property type="entry name" value="AB_hydrolase_1"/>
</dbReference>
<dbReference type="PRINTS" id="PR00111">
    <property type="entry name" value="ABHYDROLASE"/>
</dbReference>
<sequence>MPTASVNGIEICYLLADFLDPWLGGKQHLILLHGWMGCKESWVRQIPYFARDVAVVAPDLRGFGQSSKPRRGYRFDEYIRDIEGLYDIIGIRKAHILGQSFGGIIAQLFALAHPERVNSLILWATRSEPVGRMDIDLVTDFIRREGMPAFAEMFSGQLADEAQPEITEWNKQLVAKGKPHVAIETLREVSAVNITHRLHEIKAPTLILHSRDDKVIPFSYAEKMRDTIPGSYLYEYKGSHGAYLKSPDECNRVILEFLRKFTCRDENACGKPSPGYPEKKI</sequence>
<evidence type="ECO:0000313" key="4">
    <source>
        <dbReference type="Proteomes" id="UP000265882"/>
    </source>
</evidence>
<proteinExistence type="predicted"/>
<dbReference type="Proteomes" id="UP000265882">
    <property type="component" value="Unassembled WGS sequence"/>
</dbReference>
<evidence type="ECO:0000259" key="2">
    <source>
        <dbReference type="Pfam" id="PF00561"/>
    </source>
</evidence>
<gene>
    <name evidence="3" type="ORF">C4520_17745</name>
</gene>
<dbReference type="InterPro" id="IPR029058">
    <property type="entry name" value="AB_hydrolase_fold"/>
</dbReference>
<dbReference type="Pfam" id="PF00561">
    <property type="entry name" value="Abhydrolase_1"/>
    <property type="match status" value="1"/>
</dbReference>
<dbReference type="PANTHER" id="PTHR43798:SF31">
    <property type="entry name" value="AB HYDROLASE SUPERFAMILY PROTEIN YCLE"/>
    <property type="match status" value="1"/>
</dbReference>
<keyword evidence="1 3" id="KW-0378">Hydrolase</keyword>
<accession>A0A3A4NF35</accession>
<dbReference type="InterPro" id="IPR050266">
    <property type="entry name" value="AB_hydrolase_sf"/>
</dbReference>
<evidence type="ECO:0000256" key="1">
    <source>
        <dbReference type="ARBA" id="ARBA00022801"/>
    </source>
</evidence>
<dbReference type="GO" id="GO:0016020">
    <property type="term" value="C:membrane"/>
    <property type="evidence" value="ECO:0007669"/>
    <property type="project" value="TreeGrafter"/>
</dbReference>
<protein>
    <submittedName>
        <fullName evidence="3">Alpha/beta hydrolase</fullName>
    </submittedName>
</protein>
<organism evidence="3 4">
    <name type="scientific">Abyssobacteria bacterium (strain SURF_5)</name>
    <dbReference type="NCBI Taxonomy" id="2093360"/>
    <lineage>
        <taxon>Bacteria</taxon>
        <taxon>Pseudomonadati</taxon>
        <taxon>Candidatus Hydrogenedentota</taxon>
        <taxon>Candidatus Abyssobacteria</taxon>
    </lineage>
</organism>
<evidence type="ECO:0000313" key="3">
    <source>
        <dbReference type="EMBL" id="RJP17046.1"/>
    </source>
</evidence>
<name>A0A3A4NF35_ABYX5</name>
<comment type="caution">
    <text evidence="3">The sequence shown here is derived from an EMBL/GenBank/DDBJ whole genome shotgun (WGS) entry which is preliminary data.</text>
</comment>
<dbReference type="Gene3D" id="3.40.50.1820">
    <property type="entry name" value="alpha/beta hydrolase"/>
    <property type="match status" value="1"/>
</dbReference>
<dbReference type="GO" id="GO:0016787">
    <property type="term" value="F:hydrolase activity"/>
    <property type="evidence" value="ECO:0007669"/>
    <property type="project" value="UniProtKB-KW"/>
</dbReference>
<dbReference type="PANTHER" id="PTHR43798">
    <property type="entry name" value="MONOACYLGLYCEROL LIPASE"/>
    <property type="match status" value="1"/>
</dbReference>
<reference evidence="3 4" key="1">
    <citation type="journal article" date="2017" name="ISME J.">
        <title>Energy and carbon metabolisms in a deep terrestrial subsurface fluid microbial community.</title>
        <authorList>
            <person name="Momper L."/>
            <person name="Jungbluth S.P."/>
            <person name="Lee M.D."/>
            <person name="Amend J.P."/>
        </authorList>
    </citation>
    <scope>NUCLEOTIDE SEQUENCE [LARGE SCALE GENOMIC DNA]</scope>
    <source>
        <strain evidence="3">SURF_5</strain>
    </source>
</reference>
<feature type="domain" description="AB hydrolase-1" evidence="2">
    <location>
        <begin position="28"/>
        <end position="242"/>
    </location>
</feature>
<dbReference type="SUPFAM" id="SSF53474">
    <property type="entry name" value="alpha/beta-Hydrolases"/>
    <property type="match status" value="1"/>
</dbReference>
<dbReference type="EMBL" id="QZKU01000122">
    <property type="protein sequence ID" value="RJP17046.1"/>
    <property type="molecule type" value="Genomic_DNA"/>
</dbReference>